<accession>A0A0R1QHN4</accession>
<protein>
    <recommendedName>
        <fullName evidence="2">Adhesin isopeptide-forming adherence domain-containing protein</fullName>
    </recommendedName>
</protein>
<dbReference type="Gene3D" id="2.60.40.740">
    <property type="match status" value="1"/>
</dbReference>
<dbReference type="PATRIC" id="fig|1423769.4.peg.1500"/>
<keyword evidence="4" id="KW-1185">Reference proteome</keyword>
<sequence>MRIGMLDYYQYTSNMWFSLSSESLWNAPPETPTKAVDDTSGNNVDYNDTSKELFAGTDIVYKIAQQVGDLGVDVMTPYTSFTYRDELPDNVTFLGTGKIVAESSNGTKITSWDFSTNSKDNSSVGTLSSTTTDGKTTVNFAFSADFLPNPSDFNSSTNSHMVYDQRKYILELDCQINANAPTETDINNTATVGIDKKYSNNTNRVTVRVIKYIPQTASQRLLAIVILIIVLGIAIVVISKHRRAKE</sequence>
<evidence type="ECO:0000313" key="4">
    <source>
        <dbReference type="Proteomes" id="UP000051790"/>
    </source>
</evidence>
<keyword evidence="1" id="KW-1133">Transmembrane helix</keyword>
<gene>
    <name evidence="3" type="ORF">FD01_GL001395</name>
</gene>
<dbReference type="Proteomes" id="UP000051790">
    <property type="component" value="Unassembled WGS sequence"/>
</dbReference>
<evidence type="ECO:0000256" key="1">
    <source>
        <dbReference type="SAM" id="Phobius"/>
    </source>
</evidence>
<evidence type="ECO:0000259" key="2">
    <source>
        <dbReference type="Pfam" id="PF17998"/>
    </source>
</evidence>
<dbReference type="Pfam" id="PF17998">
    <property type="entry name" value="AgI_II_C2"/>
    <property type="match status" value="1"/>
</dbReference>
<keyword evidence="1" id="KW-0472">Membrane</keyword>
<evidence type="ECO:0000313" key="3">
    <source>
        <dbReference type="EMBL" id="KRL44140.1"/>
    </source>
</evidence>
<comment type="caution">
    <text evidence="3">The sequence shown here is derived from an EMBL/GenBank/DDBJ whole genome shotgun (WGS) entry which is preliminary data.</text>
</comment>
<name>A0A0R1QHN4_9LACO</name>
<dbReference type="EMBL" id="AZEU01000169">
    <property type="protein sequence ID" value="KRL44140.1"/>
    <property type="molecule type" value="Genomic_DNA"/>
</dbReference>
<proteinExistence type="predicted"/>
<keyword evidence="1" id="KW-0812">Transmembrane</keyword>
<dbReference type="AlphaFoldDB" id="A0A0R1QHN4"/>
<organism evidence="3 4">
    <name type="scientific">Lacticaseibacillus manihotivorans DSM 13343 = JCM 12514</name>
    <dbReference type="NCBI Taxonomy" id="1423769"/>
    <lineage>
        <taxon>Bacteria</taxon>
        <taxon>Bacillati</taxon>
        <taxon>Bacillota</taxon>
        <taxon>Bacilli</taxon>
        <taxon>Lactobacillales</taxon>
        <taxon>Lactobacillaceae</taxon>
        <taxon>Lacticaseibacillus</taxon>
    </lineage>
</organism>
<feature type="domain" description="Adhesin isopeptide-forming adherence" evidence="2">
    <location>
        <begin position="32"/>
        <end position="206"/>
    </location>
</feature>
<feature type="transmembrane region" description="Helical" evidence="1">
    <location>
        <begin position="221"/>
        <end position="239"/>
    </location>
</feature>
<reference evidence="3 4" key="1">
    <citation type="journal article" date="2015" name="Genome Announc.">
        <title>Expanding the biotechnology potential of lactobacilli through comparative genomics of 213 strains and associated genera.</title>
        <authorList>
            <person name="Sun Z."/>
            <person name="Harris H.M."/>
            <person name="McCann A."/>
            <person name="Guo C."/>
            <person name="Argimon S."/>
            <person name="Zhang W."/>
            <person name="Yang X."/>
            <person name="Jeffery I.B."/>
            <person name="Cooney J.C."/>
            <person name="Kagawa T.F."/>
            <person name="Liu W."/>
            <person name="Song Y."/>
            <person name="Salvetti E."/>
            <person name="Wrobel A."/>
            <person name="Rasinkangas P."/>
            <person name="Parkhill J."/>
            <person name="Rea M.C."/>
            <person name="O'Sullivan O."/>
            <person name="Ritari J."/>
            <person name="Douillard F.P."/>
            <person name="Paul Ross R."/>
            <person name="Yang R."/>
            <person name="Briner A.E."/>
            <person name="Felis G.E."/>
            <person name="de Vos W.M."/>
            <person name="Barrangou R."/>
            <person name="Klaenhammer T.R."/>
            <person name="Caufield P.W."/>
            <person name="Cui Y."/>
            <person name="Zhang H."/>
            <person name="O'Toole P.W."/>
        </authorList>
    </citation>
    <scope>NUCLEOTIDE SEQUENCE [LARGE SCALE GENOMIC DNA]</scope>
    <source>
        <strain evidence="3 4">DSM 13343</strain>
    </source>
</reference>
<dbReference type="InterPro" id="IPR026345">
    <property type="entry name" value="Adh_isopep-form_adh_dom"/>
</dbReference>